<reference evidence="5 6" key="1">
    <citation type="submission" date="2020-07" db="EMBL/GenBank/DDBJ databases">
        <title>Roseicoccus Jingziensis gen. nov., sp. nov., isolated from coastal seawater.</title>
        <authorList>
            <person name="Feng X."/>
        </authorList>
    </citation>
    <scope>NUCLEOTIDE SEQUENCE [LARGE SCALE GENOMIC DNA]</scope>
    <source>
        <strain evidence="5 6">N1E253</strain>
    </source>
</reference>
<name>A0A851GK23_9BACT</name>
<evidence type="ECO:0000256" key="1">
    <source>
        <dbReference type="ARBA" id="ARBA00022737"/>
    </source>
</evidence>
<evidence type="ECO:0000313" key="5">
    <source>
        <dbReference type="EMBL" id="NWK56211.1"/>
    </source>
</evidence>
<keyword evidence="1" id="KW-0677">Repeat</keyword>
<feature type="repeat" description="ANK" evidence="3">
    <location>
        <begin position="150"/>
        <end position="182"/>
    </location>
</feature>
<dbReference type="PANTHER" id="PTHR24171:SF9">
    <property type="entry name" value="ANKYRIN REPEAT DOMAIN-CONTAINING PROTEIN 39"/>
    <property type="match status" value="1"/>
</dbReference>
<evidence type="ECO:0000256" key="3">
    <source>
        <dbReference type="PROSITE-ProRule" id="PRU00023"/>
    </source>
</evidence>
<organism evidence="5 6">
    <name type="scientific">Oceaniferula marina</name>
    <dbReference type="NCBI Taxonomy" id="2748318"/>
    <lineage>
        <taxon>Bacteria</taxon>
        <taxon>Pseudomonadati</taxon>
        <taxon>Verrucomicrobiota</taxon>
        <taxon>Verrucomicrobiia</taxon>
        <taxon>Verrucomicrobiales</taxon>
        <taxon>Verrucomicrobiaceae</taxon>
        <taxon>Oceaniferula</taxon>
    </lineage>
</organism>
<protein>
    <submittedName>
        <fullName evidence="5">Ankyrin repeat domain-containing protein</fullName>
    </submittedName>
</protein>
<keyword evidence="4" id="KW-0812">Transmembrane</keyword>
<evidence type="ECO:0000313" key="6">
    <source>
        <dbReference type="Proteomes" id="UP000557872"/>
    </source>
</evidence>
<dbReference type="EMBL" id="JACBAZ010000004">
    <property type="protein sequence ID" value="NWK56211.1"/>
    <property type="molecule type" value="Genomic_DNA"/>
</dbReference>
<dbReference type="Pfam" id="PF00023">
    <property type="entry name" value="Ank"/>
    <property type="match status" value="1"/>
</dbReference>
<keyword evidence="6" id="KW-1185">Reference proteome</keyword>
<gene>
    <name evidence="5" type="ORF">HW115_11365</name>
</gene>
<evidence type="ECO:0000256" key="2">
    <source>
        <dbReference type="ARBA" id="ARBA00023043"/>
    </source>
</evidence>
<dbReference type="PROSITE" id="PS50297">
    <property type="entry name" value="ANK_REP_REGION"/>
    <property type="match status" value="1"/>
</dbReference>
<dbReference type="Gene3D" id="1.25.40.20">
    <property type="entry name" value="Ankyrin repeat-containing domain"/>
    <property type="match status" value="2"/>
</dbReference>
<dbReference type="InterPro" id="IPR036770">
    <property type="entry name" value="Ankyrin_rpt-contain_sf"/>
</dbReference>
<feature type="transmembrane region" description="Helical" evidence="4">
    <location>
        <begin position="12"/>
        <end position="32"/>
    </location>
</feature>
<dbReference type="SUPFAM" id="SSF48403">
    <property type="entry name" value="Ankyrin repeat"/>
    <property type="match status" value="1"/>
</dbReference>
<dbReference type="SMART" id="SM00248">
    <property type="entry name" value="ANK"/>
    <property type="match status" value="3"/>
</dbReference>
<accession>A0A851GK23</accession>
<sequence>MNKLKTILFDGFILFLASTIFVLIADYGFSFLKDKGVKDAPLVTAINQEKIEKLTSLAESGSLDINQLDSHKRTALMRAAYVNYDSLDRTAEADKKRAPMIPVLITNGAAIDQQDSHGWSALMWASWSGMPLVVEQLLEAKASHELVGLQGHTALTLAAMRGNAKVIEMLTQHGANTQVQTKSEQMAIDLATLGMKKYPDKEAGYKKIITLLSKP</sequence>
<dbReference type="PANTHER" id="PTHR24171">
    <property type="entry name" value="ANKYRIN REPEAT DOMAIN-CONTAINING PROTEIN 39-RELATED"/>
    <property type="match status" value="1"/>
</dbReference>
<evidence type="ECO:0000256" key="4">
    <source>
        <dbReference type="SAM" id="Phobius"/>
    </source>
</evidence>
<proteinExistence type="predicted"/>
<dbReference type="PROSITE" id="PS50088">
    <property type="entry name" value="ANK_REPEAT"/>
    <property type="match status" value="1"/>
</dbReference>
<dbReference type="Proteomes" id="UP000557872">
    <property type="component" value="Unassembled WGS sequence"/>
</dbReference>
<keyword evidence="2 3" id="KW-0040">ANK repeat</keyword>
<dbReference type="RefSeq" id="WP_178932974.1">
    <property type="nucleotide sequence ID" value="NZ_JACBAZ010000004.1"/>
</dbReference>
<comment type="caution">
    <text evidence="5">The sequence shown here is derived from an EMBL/GenBank/DDBJ whole genome shotgun (WGS) entry which is preliminary data.</text>
</comment>
<dbReference type="InterPro" id="IPR002110">
    <property type="entry name" value="Ankyrin_rpt"/>
</dbReference>
<keyword evidence="4" id="KW-0472">Membrane</keyword>
<keyword evidence="4" id="KW-1133">Transmembrane helix</keyword>
<dbReference type="AlphaFoldDB" id="A0A851GK23"/>